<dbReference type="Proteomes" id="UP000237347">
    <property type="component" value="Unassembled WGS sequence"/>
</dbReference>
<dbReference type="PANTHER" id="PTHR46655">
    <property type="entry name" value="HISTONE-LYSINE N-METHYLTRANSFERASE ATXR3"/>
    <property type="match status" value="1"/>
</dbReference>
<sequence>MHQVLDEWYGIQDRHQLMLEACELNLVSEENYLDLGMAGLGSCLLGGLPDWVVAYLACLLRRVMLRFVSFCMRQAVGFYNQRLQNLALRYVMRCIFLLPKGSNTPSGEALSPVAIKEEGSFVKEVLQCIAPHVEEGILNDLKSKIHAHDPSGSNDIQKSLLNIKLQLLHQLTLVHLAWVQVPRFRNPHGTVFMAQGMKFLVARMRREDHLPDGYKYKKKLSKSLTRRKYMTKSNGTSFANGGLDYGEYALDREIQRHLSN</sequence>
<dbReference type="PANTHER" id="PTHR46655:SF1">
    <property type="entry name" value="HISTONE-LYSINE N-METHYLTRANSFERASE ATXR3"/>
    <property type="match status" value="1"/>
</dbReference>
<proteinExistence type="predicted"/>
<dbReference type="AlphaFoldDB" id="A0AAW0L9Y2"/>
<organism evidence="2 3">
    <name type="scientific">Quercus suber</name>
    <name type="common">Cork oak</name>
    <dbReference type="NCBI Taxonomy" id="58331"/>
    <lineage>
        <taxon>Eukaryota</taxon>
        <taxon>Viridiplantae</taxon>
        <taxon>Streptophyta</taxon>
        <taxon>Embryophyta</taxon>
        <taxon>Tracheophyta</taxon>
        <taxon>Spermatophyta</taxon>
        <taxon>Magnoliopsida</taxon>
        <taxon>eudicotyledons</taxon>
        <taxon>Gunneridae</taxon>
        <taxon>Pentapetalae</taxon>
        <taxon>rosids</taxon>
        <taxon>fabids</taxon>
        <taxon>Fagales</taxon>
        <taxon>Fagaceae</taxon>
        <taxon>Quercus</taxon>
    </lineage>
</organism>
<dbReference type="EMBL" id="PKMF04000137">
    <property type="protein sequence ID" value="KAK7847673.1"/>
    <property type="molecule type" value="Genomic_DNA"/>
</dbReference>
<evidence type="ECO:0000313" key="2">
    <source>
        <dbReference type="EMBL" id="KAK7847673.1"/>
    </source>
</evidence>
<evidence type="ECO:0000259" key="1">
    <source>
        <dbReference type="Pfam" id="PF19633"/>
    </source>
</evidence>
<comment type="caution">
    <text evidence="2">The sequence shown here is derived from an EMBL/GenBank/DDBJ whole genome shotgun (WGS) entry which is preliminary data.</text>
</comment>
<feature type="domain" description="ATXR3 C-terminal" evidence="1">
    <location>
        <begin position="73"/>
        <end position="165"/>
    </location>
</feature>
<reference evidence="2 3" key="1">
    <citation type="journal article" date="2018" name="Sci. Data">
        <title>The draft genome sequence of cork oak.</title>
        <authorList>
            <person name="Ramos A.M."/>
            <person name="Usie A."/>
            <person name="Barbosa P."/>
            <person name="Barros P.M."/>
            <person name="Capote T."/>
            <person name="Chaves I."/>
            <person name="Simoes F."/>
            <person name="Abreu I."/>
            <person name="Carrasquinho I."/>
            <person name="Faro C."/>
            <person name="Guimaraes J.B."/>
            <person name="Mendonca D."/>
            <person name="Nobrega F."/>
            <person name="Rodrigues L."/>
            <person name="Saibo N.J.M."/>
            <person name="Varela M.C."/>
            <person name="Egas C."/>
            <person name="Matos J."/>
            <person name="Miguel C.M."/>
            <person name="Oliveira M.M."/>
            <person name="Ricardo C.P."/>
            <person name="Goncalves S."/>
        </authorList>
    </citation>
    <scope>NUCLEOTIDE SEQUENCE [LARGE SCALE GENOMIC DNA]</scope>
    <source>
        <strain evidence="3">cv. HL8</strain>
    </source>
</reference>
<dbReference type="InterPro" id="IPR045606">
    <property type="entry name" value="ATXR3_C"/>
</dbReference>
<protein>
    <submittedName>
        <fullName evidence="2">Histone-lysine n-methyltransferase atxr3</fullName>
    </submittedName>
</protein>
<gene>
    <name evidence="2" type="primary">ATXR3_1</name>
    <name evidence="2" type="ORF">CFP56_006345</name>
</gene>
<keyword evidence="3" id="KW-1185">Reference proteome</keyword>
<evidence type="ECO:0000313" key="3">
    <source>
        <dbReference type="Proteomes" id="UP000237347"/>
    </source>
</evidence>
<name>A0AAW0L9Y2_QUESU</name>
<feature type="domain" description="ATXR3 C-terminal" evidence="1">
    <location>
        <begin position="2"/>
        <end position="63"/>
    </location>
</feature>
<accession>A0AAW0L9Y2</accession>
<dbReference type="Pfam" id="PF19633">
    <property type="entry name" value="SDG2_C"/>
    <property type="match status" value="2"/>
</dbReference>